<protein>
    <submittedName>
        <fullName evidence="1">Uncharacterized protein</fullName>
    </submittedName>
</protein>
<sequence length="271" mass="30284">MCIFQELQFHCGCTILQISRPCPQASTNAQNELFCPADLHPHLNDPPSQRRSTRIFDPKTYCPGVCAFIHCRWKYAVQPEGEFESPDEPYDQPRNSFDMADDACQGRERAYFRLLTAEQREALYVDFPYPRSAQVESMSAFAQAYLCDDEEHAKRVLADGRVLDPEEVHWTELNPRFFSPAQLSLVTGLLLPASVTIPARDMDVRVWGASPLMPVVGPFALRGEHVCWPVPGVCGVCGRNWGRGFEIGEVGGRVCVVEKGRGMGGDTVMEG</sequence>
<dbReference type="Proteomes" id="UP000799767">
    <property type="component" value="Unassembled WGS sequence"/>
</dbReference>
<proteinExistence type="predicted"/>
<reference evidence="1" key="1">
    <citation type="journal article" date="2020" name="Stud. Mycol.">
        <title>101 Dothideomycetes genomes: a test case for predicting lifestyles and emergence of pathogens.</title>
        <authorList>
            <person name="Haridas S."/>
            <person name="Albert R."/>
            <person name="Binder M."/>
            <person name="Bloem J."/>
            <person name="Labutti K."/>
            <person name="Salamov A."/>
            <person name="Andreopoulos B."/>
            <person name="Baker S."/>
            <person name="Barry K."/>
            <person name="Bills G."/>
            <person name="Bluhm B."/>
            <person name="Cannon C."/>
            <person name="Castanera R."/>
            <person name="Culley D."/>
            <person name="Daum C."/>
            <person name="Ezra D."/>
            <person name="Gonzalez J."/>
            <person name="Henrissat B."/>
            <person name="Kuo A."/>
            <person name="Liang C."/>
            <person name="Lipzen A."/>
            <person name="Lutzoni F."/>
            <person name="Magnuson J."/>
            <person name="Mondo S."/>
            <person name="Nolan M."/>
            <person name="Ohm R."/>
            <person name="Pangilinan J."/>
            <person name="Park H.-J."/>
            <person name="Ramirez L."/>
            <person name="Alfaro M."/>
            <person name="Sun H."/>
            <person name="Tritt A."/>
            <person name="Yoshinaga Y."/>
            <person name="Zwiers L.-H."/>
            <person name="Turgeon B."/>
            <person name="Goodwin S."/>
            <person name="Spatafora J."/>
            <person name="Crous P."/>
            <person name="Grigoriev I."/>
        </authorList>
    </citation>
    <scope>NUCLEOTIDE SEQUENCE</scope>
    <source>
        <strain evidence="1">CBS 113389</strain>
    </source>
</reference>
<evidence type="ECO:0000313" key="1">
    <source>
        <dbReference type="EMBL" id="KAF2482814.1"/>
    </source>
</evidence>
<evidence type="ECO:0000313" key="2">
    <source>
        <dbReference type="Proteomes" id="UP000799767"/>
    </source>
</evidence>
<name>A0A6A6PT03_9PEZI</name>
<organism evidence="1 2">
    <name type="scientific">Neohortaea acidophila</name>
    <dbReference type="NCBI Taxonomy" id="245834"/>
    <lineage>
        <taxon>Eukaryota</taxon>
        <taxon>Fungi</taxon>
        <taxon>Dikarya</taxon>
        <taxon>Ascomycota</taxon>
        <taxon>Pezizomycotina</taxon>
        <taxon>Dothideomycetes</taxon>
        <taxon>Dothideomycetidae</taxon>
        <taxon>Mycosphaerellales</taxon>
        <taxon>Teratosphaeriaceae</taxon>
        <taxon>Neohortaea</taxon>
    </lineage>
</organism>
<dbReference type="GeneID" id="54476514"/>
<dbReference type="RefSeq" id="XP_033589384.1">
    <property type="nucleotide sequence ID" value="XM_033735512.1"/>
</dbReference>
<keyword evidence="2" id="KW-1185">Reference proteome</keyword>
<dbReference type="EMBL" id="MU001636">
    <property type="protein sequence ID" value="KAF2482814.1"/>
    <property type="molecule type" value="Genomic_DNA"/>
</dbReference>
<dbReference type="AlphaFoldDB" id="A0A6A6PT03"/>
<accession>A0A6A6PT03</accession>
<gene>
    <name evidence="1" type="ORF">BDY17DRAFT_311219</name>
</gene>